<accession>A0A0R3SR11</accession>
<dbReference type="SUPFAM" id="SSF56112">
    <property type="entry name" value="Protein kinase-like (PK-like)"/>
    <property type="match status" value="1"/>
</dbReference>
<evidence type="ECO:0000313" key="3">
    <source>
        <dbReference type="EMBL" id="VUZ57496.1"/>
    </source>
</evidence>
<dbReference type="InterPro" id="IPR000719">
    <property type="entry name" value="Prot_kinase_dom"/>
</dbReference>
<dbReference type="PROSITE" id="PS00108">
    <property type="entry name" value="PROTEIN_KINASE_ST"/>
    <property type="match status" value="1"/>
</dbReference>
<dbReference type="GO" id="GO:0004674">
    <property type="term" value="F:protein serine/threonine kinase activity"/>
    <property type="evidence" value="ECO:0007669"/>
    <property type="project" value="TreeGrafter"/>
</dbReference>
<evidence type="ECO:0000259" key="1">
    <source>
        <dbReference type="PROSITE" id="PS50011"/>
    </source>
</evidence>
<dbReference type="OrthoDB" id="193931at2759"/>
<protein>
    <submittedName>
        <fullName evidence="6">Protein kinase domain-containing protein</fullName>
    </submittedName>
</protein>
<dbReference type="PANTHER" id="PTHR44167">
    <property type="entry name" value="OVARIAN-SPECIFIC SERINE/THREONINE-PROTEIN KINASE LOK-RELATED"/>
    <property type="match status" value="1"/>
</dbReference>
<dbReference type="Pfam" id="PF00069">
    <property type="entry name" value="Pkinase"/>
    <property type="match status" value="1"/>
</dbReference>
<dbReference type="AlphaFoldDB" id="A0A0R3SR11"/>
<dbReference type="Gene3D" id="3.30.200.20">
    <property type="entry name" value="Phosphorylase Kinase, domain 1"/>
    <property type="match status" value="1"/>
</dbReference>
<dbReference type="STRING" id="6216.A0A0R3SR11"/>
<evidence type="ECO:0000313" key="4">
    <source>
        <dbReference type="Proteomes" id="UP000274504"/>
    </source>
</evidence>
<dbReference type="PANTHER" id="PTHR44167:SF18">
    <property type="entry name" value="PROTEIN KINASE DOMAIN-CONTAINING PROTEIN"/>
    <property type="match status" value="1"/>
</dbReference>
<reference evidence="2 4" key="2">
    <citation type="submission" date="2018-11" db="EMBL/GenBank/DDBJ databases">
        <authorList>
            <consortium name="Pathogen Informatics"/>
        </authorList>
    </citation>
    <scope>NUCLEOTIDE SEQUENCE [LARGE SCALE GENOMIC DNA]</scope>
</reference>
<evidence type="ECO:0000313" key="2">
    <source>
        <dbReference type="EMBL" id="VDL59882.1"/>
    </source>
</evidence>
<sequence>MSLDDFSVLERISGGICANVLRAVRRHDARHVVLKCYEIKTAPPGMFVRIASEGDEPYLKEAHFLRRAQNVSGCVQMLDYFYDKKQKKYVIVLEDLHSLGFERLNEKLTGDDGFLTESNVSWILRETVNTLQHIHDLNILHCDIKPDNIFINRTEKRIKLLDFNIATEIIPHELVFTETKSVPCTPEYAPPEVLIQQRPWTSAGEIWSLGVTAFVLLCKKFPFSNPYTCHRVQPDYPEDANFRLERDLGNGSHYTKGFSDKPKAPPISLSLKAREFLMCCLHKNPKYRPTLQSLSEHALISVESPMRLNFSTNSSVFDNIVRVST</sequence>
<reference evidence="3 5" key="3">
    <citation type="submission" date="2019-07" db="EMBL/GenBank/DDBJ databases">
        <authorList>
            <person name="Jastrzebski P J."/>
            <person name="Paukszto L."/>
            <person name="Jastrzebski P J."/>
        </authorList>
    </citation>
    <scope>NUCLEOTIDE SEQUENCE [LARGE SCALE GENOMIC DNA]</scope>
    <source>
        <strain evidence="3 5">WMS-il1</strain>
    </source>
</reference>
<reference evidence="6" key="1">
    <citation type="submission" date="2017-02" db="UniProtKB">
        <authorList>
            <consortium name="WormBaseParasite"/>
        </authorList>
    </citation>
    <scope>IDENTIFICATION</scope>
</reference>
<name>A0A0R3SR11_HYMDI</name>
<dbReference type="WBParaSite" id="HDID_0000756601-mRNA-1">
    <property type="protein sequence ID" value="HDID_0000756601-mRNA-1"/>
    <property type="gene ID" value="HDID_0000756601"/>
</dbReference>
<dbReference type="GO" id="GO:0005737">
    <property type="term" value="C:cytoplasm"/>
    <property type="evidence" value="ECO:0007669"/>
    <property type="project" value="TreeGrafter"/>
</dbReference>
<dbReference type="PROSITE" id="PS50011">
    <property type="entry name" value="PROTEIN_KINASE_DOM"/>
    <property type="match status" value="1"/>
</dbReference>
<dbReference type="EMBL" id="UYSG01010948">
    <property type="protein sequence ID" value="VDL59882.1"/>
    <property type="molecule type" value="Genomic_DNA"/>
</dbReference>
<dbReference type="EMBL" id="CABIJS010000719">
    <property type="protein sequence ID" value="VUZ57496.1"/>
    <property type="molecule type" value="Genomic_DNA"/>
</dbReference>
<gene>
    <name evidence="2" type="ORF">HDID_LOCUS7564</name>
    <name evidence="3" type="ORF">WMSIL1_LOCUS15158</name>
</gene>
<proteinExistence type="predicted"/>
<evidence type="ECO:0000313" key="5">
    <source>
        <dbReference type="Proteomes" id="UP000321570"/>
    </source>
</evidence>
<dbReference type="GO" id="GO:0044773">
    <property type="term" value="P:mitotic DNA damage checkpoint signaling"/>
    <property type="evidence" value="ECO:0007669"/>
    <property type="project" value="TreeGrafter"/>
</dbReference>
<dbReference type="GO" id="GO:0005634">
    <property type="term" value="C:nucleus"/>
    <property type="evidence" value="ECO:0007669"/>
    <property type="project" value="TreeGrafter"/>
</dbReference>
<dbReference type="Proteomes" id="UP000321570">
    <property type="component" value="Unassembled WGS sequence"/>
</dbReference>
<evidence type="ECO:0000313" key="6">
    <source>
        <dbReference type="WBParaSite" id="HDID_0000756601-mRNA-1"/>
    </source>
</evidence>
<dbReference type="InterPro" id="IPR011009">
    <property type="entry name" value="Kinase-like_dom_sf"/>
</dbReference>
<dbReference type="InterPro" id="IPR008271">
    <property type="entry name" value="Ser/Thr_kinase_AS"/>
</dbReference>
<dbReference type="GO" id="GO:0005524">
    <property type="term" value="F:ATP binding"/>
    <property type="evidence" value="ECO:0007669"/>
    <property type="project" value="InterPro"/>
</dbReference>
<dbReference type="SMART" id="SM00220">
    <property type="entry name" value="S_TKc"/>
    <property type="match status" value="1"/>
</dbReference>
<organism evidence="6">
    <name type="scientific">Hymenolepis diminuta</name>
    <name type="common">Rat tapeworm</name>
    <dbReference type="NCBI Taxonomy" id="6216"/>
    <lineage>
        <taxon>Eukaryota</taxon>
        <taxon>Metazoa</taxon>
        <taxon>Spiralia</taxon>
        <taxon>Lophotrochozoa</taxon>
        <taxon>Platyhelminthes</taxon>
        <taxon>Cestoda</taxon>
        <taxon>Eucestoda</taxon>
        <taxon>Cyclophyllidea</taxon>
        <taxon>Hymenolepididae</taxon>
        <taxon>Hymenolepis</taxon>
    </lineage>
</organism>
<keyword evidence="5" id="KW-1185">Reference proteome</keyword>
<dbReference type="Gene3D" id="1.10.510.10">
    <property type="entry name" value="Transferase(Phosphotransferase) domain 1"/>
    <property type="match status" value="1"/>
</dbReference>
<dbReference type="Proteomes" id="UP000274504">
    <property type="component" value="Unassembled WGS sequence"/>
</dbReference>
<feature type="domain" description="Protein kinase" evidence="1">
    <location>
        <begin position="6"/>
        <end position="300"/>
    </location>
</feature>